<evidence type="ECO:0000313" key="1">
    <source>
        <dbReference type="EMBL" id="GAI37651.1"/>
    </source>
</evidence>
<name>X1P5B1_9ZZZZ</name>
<reference evidence="1" key="1">
    <citation type="journal article" date="2014" name="Front. Microbiol.">
        <title>High frequency of phylogenetically diverse reductive dehalogenase-homologous genes in deep subseafloor sedimentary metagenomes.</title>
        <authorList>
            <person name="Kawai M."/>
            <person name="Futagami T."/>
            <person name="Toyoda A."/>
            <person name="Takaki Y."/>
            <person name="Nishi S."/>
            <person name="Hori S."/>
            <person name="Arai W."/>
            <person name="Tsubouchi T."/>
            <person name="Morono Y."/>
            <person name="Uchiyama I."/>
            <person name="Ito T."/>
            <person name="Fujiyama A."/>
            <person name="Inagaki F."/>
            <person name="Takami H."/>
        </authorList>
    </citation>
    <scope>NUCLEOTIDE SEQUENCE</scope>
    <source>
        <strain evidence="1">Expedition CK06-06</strain>
    </source>
</reference>
<comment type="caution">
    <text evidence="1">The sequence shown here is derived from an EMBL/GenBank/DDBJ whole genome shotgun (WGS) entry which is preliminary data.</text>
</comment>
<dbReference type="AlphaFoldDB" id="X1P5B1"/>
<feature type="non-terminal residue" evidence="1">
    <location>
        <position position="39"/>
    </location>
</feature>
<dbReference type="EMBL" id="BARV01023517">
    <property type="protein sequence ID" value="GAI37651.1"/>
    <property type="molecule type" value="Genomic_DNA"/>
</dbReference>
<protein>
    <submittedName>
        <fullName evidence="1">Uncharacterized protein</fullName>
    </submittedName>
</protein>
<organism evidence="1">
    <name type="scientific">marine sediment metagenome</name>
    <dbReference type="NCBI Taxonomy" id="412755"/>
    <lineage>
        <taxon>unclassified sequences</taxon>
        <taxon>metagenomes</taxon>
        <taxon>ecological metagenomes</taxon>
    </lineage>
</organism>
<dbReference type="GO" id="GO:0046917">
    <property type="term" value="F:triphosphoribosyl-dephospho-CoA synthase activity"/>
    <property type="evidence" value="ECO:0007669"/>
    <property type="project" value="InterPro"/>
</dbReference>
<accession>X1P5B1</accession>
<dbReference type="Pfam" id="PF01874">
    <property type="entry name" value="CitG"/>
    <property type="match status" value="1"/>
</dbReference>
<proteinExistence type="predicted"/>
<dbReference type="GO" id="GO:0005524">
    <property type="term" value="F:ATP binding"/>
    <property type="evidence" value="ECO:0007669"/>
    <property type="project" value="InterPro"/>
</dbReference>
<dbReference type="InterPro" id="IPR002736">
    <property type="entry name" value="CitG"/>
</dbReference>
<sequence>MDIEDIARAAQLASALEVSGYPKPGNVHRTADLKGMTFE</sequence>
<gene>
    <name evidence="1" type="ORF">S06H3_38569</name>
</gene>